<dbReference type="InParanoid" id="A0A1X7USK9"/>
<evidence type="ECO:0000313" key="1">
    <source>
        <dbReference type="EnsemblMetazoa" id="Aqu2.1.30980_001"/>
    </source>
</evidence>
<dbReference type="AlphaFoldDB" id="A0A1X7USK9"/>
<reference evidence="1" key="1">
    <citation type="submission" date="2017-05" db="UniProtKB">
        <authorList>
            <consortium name="EnsemblMetazoa"/>
        </authorList>
    </citation>
    <scope>IDENTIFICATION</scope>
</reference>
<dbReference type="EnsemblMetazoa" id="Aqu2.1.30980_001">
    <property type="protein sequence ID" value="Aqu2.1.30980_001"/>
    <property type="gene ID" value="Aqu2.1.30980"/>
</dbReference>
<accession>A0A1X7USK9</accession>
<protein>
    <submittedName>
        <fullName evidence="1">Uncharacterized protein</fullName>
    </submittedName>
</protein>
<organism evidence="1">
    <name type="scientific">Amphimedon queenslandica</name>
    <name type="common">Sponge</name>
    <dbReference type="NCBI Taxonomy" id="400682"/>
    <lineage>
        <taxon>Eukaryota</taxon>
        <taxon>Metazoa</taxon>
        <taxon>Porifera</taxon>
        <taxon>Demospongiae</taxon>
        <taxon>Heteroscleromorpha</taxon>
        <taxon>Haplosclerida</taxon>
        <taxon>Niphatidae</taxon>
        <taxon>Amphimedon</taxon>
    </lineage>
</organism>
<sequence length="177" mass="20516">MTLHLGGNEVSGFSVDDFVIDIYYWFDKSTKRKAAMAEYCTFCDVTYRDMIKHVNTIIREANGDFIKIQYDKKEDQLSDEFIFIGITTRMTLRKLIDEGDCSSYDAYDEKKFLLLYNDLLTFKSPKKLDALLEEFINYKLLVSDNIPSSVWEEALVSSDESDVTHHRADVIALPVYT</sequence>
<name>A0A1X7USK9_AMPQE</name>
<proteinExistence type="predicted"/>